<keyword evidence="2 8" id="KW-0813">Transport</keyword>
<dbReference type="Pfam" id="PF00593">
    <property type="entry name" value="TonB_dep_Rec_b-barrel"/>
    <property type="match status" value="1"/>
</dbReference>
<keyword evidence="5 9" id="KW-0798">TonB box</keyword>
<evidence type="ECO:0000259" key="12">
    <source>
        <dbReference type="Pfam" id="PF07715"/>
    </source>
</evidence>
<keyword evidence="7 8" id="KW-0998">Cell outer membrane</keyword>
<dbReference type="InterPro" id="IPR036942">
    <property type="entry name" value="Beta-barrel_TonB_sf"/>
</dbReference>
<dbReference type="CDD" id="cd01347">
    <property type="entry name" value="ligand_gated_channel"/>
    <property type="match status" value="1"/>
</dbReference>
<accession>A0A7W8D2V9</accession>
<evidence type="ECO:0000256" key="2">
    <source>
        <dbReference type="ARBA" id="ARBA00022448"/>
    </source>
</evidence>
<dbReference type="Gene3D" id="2.40.170.20">
    <property type="entry name" value="TonB-dependent receptor, beta-barrel domain"/>
    <property type="match status" value="1"/>
</dbReference>
<evidence type="ECO:0000256" key="4">
    <source>
        <dbReference type="ARBA" id="ARBA00022692"/>
    </source>
</evidence>
<evidence type="ECO:0000256" key="5">
    <source>
        <dbReference type="ARBA" id="ARBA00023077"/>
    </source>
</evidence>
<keyword evidence="6 8" id="KW-0472">Membrane</keyword>
<feature type="signal peptide" evidence="10">
    <location>
        <begin position="1"/>
        <end position="28"/>
    </location>
</feature>
<dbReference type="Pfam" id="PF07715">
    <property type="entry name" value="Plug"/>
    <property type="match status" value="1"/>
</dbReference>
<dbReference type="InterPro" id="IPR037066">
    <property type="entry name" value="Plug_dom_sf"/>
</dbReference>
<feature type="chain" id="PRO_5030560882" evidence="10">
    <location>
        <begin position="29"/>
        <end position="877"/>
    </location>
</feature>
<evidence type="ECO:0000256" key="3">
    <source>
        <dbReference type="ARBA" id="ARBA00022452"/>
    </source>
</evidence>
<dbReference type="PANTHER" id="PTHR47234:SF2">
    <property type="entry name" value="TONB-DEPENDENT RECEPTOR"/>
    <property type="match status" value="1"/>
</dbReference>
<evidence type="ECO:0000256" key="10">
    <source>
        <dbReference type="SAM" id="SignalP"/>
    </source>
</evidence>
<comment type="subcellular location">
    <subcellularLocation>
        <location evidence="1 8">Cell outer membrane</location>
        <topology evidence="1 8">Multi-pass membrane protein</topology>
    </subcellularLocation>
</comment>
<keyword evidence="14" id="KW-1185">Reference proteome</keyword>
<feature type="domain" description="TonB-dependent receptor-like beta-barrel" evidence="11">
    <location>
        <begin position="383"/>
        <end position="840"/>
    </location>
</feature>
<gene>
    <name evidence="13" type="ORF">HNQ52_000400</name>
</gene>
<evidence type="ECO:0000256" key="6">
    <source>
        <dbReference type="ARBA" id="ARBA00023136"/>
    </source>
</evidence>
<name>A0A7W8D2V9_9GAMM</name>
<evidence type="ECO:0000313" key="14">
    <source>
        <dbReference type="Proteomes" id="UP000521199"/>
    </source>
</evidence>
<keyword evidence="3 8" id="KW-1134">Transmembrane beta strand</keyword>
<evidence type="ECO:0000256" key="8">
    <source>
        <dbReference type="PROSITE-ProRule" id="PRU01360"/>
    </source>
</evidence>
<dbReference type="InterPro" id="IPR000531">
    <property type="entry name" value="Beta-barrel_TonB"/>
</dbReference>
<evidence type="ECO:0000256" key="1">
    <source>
        <dbReference type="ARBA" id="ARBA00004571"/>
    </source>
</evidence>
<evidence type="ECO:0000256" key="9">
    <source>
        <dbReference type="RuleBase" id="RU003357"/>
    </source>
</evidence>
<evidence type="ECO:0000256" key="7">
    <source>
        <dbReference type="ARBA" id="ARBA00023237"/>
    </source>
</evidence>
<dbReference type="Gene3D" id="2.170.130.10">
    <property type="entry name" value="TonB-dependent receptor, plug domain"/>
    <property type="match status" value="1"/>
</dbReference>
<dbReference type="Proteomes" id="UP000521199">
    <property type="component" value="Unassembled WGS sequence"/>
</dbReference>
<comment type="caution">
    <text evidence="13">The sequence shown here is derived from an EMBL/GenBank/DDBJ whole genome shotgun (WGS) entry which is preliminary data.</text>
</comment>
<dbReference type="SUPFAM" id="SSF56935">
    <property type="entry name" value="Porins"/>
    <property type="match status" value="1"/>
</dbReference>
<sequence length="877" mass="93670">MHYKPLRTAIRRALAVGVALPWMLPALAQDDGDAATLDRIEVTGSRIKRVDIEGPNPVTVIDRADLEISGDVSVADVLRSSTFNTLGSFQQSSGSTAQSQATISLRGIGSQYTLILLDGRRIASSPVLGAAAQNLNAIPFAAVERIEILRDGASALYGSDAVGGVVNIILRKDYEGLTISGQIERPTRGEPDANSASITGGISSDRGNLTFVIDHQERDIFFNRDRATGIPGLDPAVGLSGAGFPGTAYVYSSTDGSLEGDFVGLFPDPQCPTALGADPLFPNSVVVGEPGNSFCAFNYAAVSANEASLRRESAMVNGNFQLTDTITAFTRVMANSGESFGRYAAAPITAPNPTISGSNPNNPFGGDARLLYRFVAGGNRDSTVKDHMLDVLFGLEGQMDLFGGAEWEIAARHNRYEIDNVGTGFALRGPLQQLIDSGELNPFGNPNDPAFQAAIGRVAHTTLQISETRDVAIDGLMSFDLFELANGPAGAAVGFDYRDTFYKDLVDAQSAAGNVAGTSGGNSTGERAQYAVFAEVAMPLLANLNLSVAARYDHYNDFGNSTNPKVSLDFRPIESLLLRASWGTGFRAPDLASLNQSSRQSFNGAIDTSACEGLVDYSAPFDPCVARQYENATGANPNLAAEESTNYGAGIVWSVLDNLTVSLDYYNIELTNQIAPLGLQTILDLEAEGDPLVDGLVTRNPNGSVAIVNRIPLNLSGFRTSGYDFEVDYRLETDIGVFSPKFVVSYLDTFETETLPGSGFGDAITGSGFVPDVRAQLQLDWALGDFGVGIVGDHIGDSYQDATIAGEDVRVTIPSWTTWDLQATWSAPWNGKLTVGVRNVADKAPPLDNIILSSPFYLNSQYDFYGRVPYVRYEQKF</sequence>
<dbReference type="AlphaFoldDB" id="A0A7W8D2V9"/>
<comment type="similarity">
    <text evidence="8 9">Belongs to the TonB-dependent receptor family.</text>
</comment>
<dbReference type="InterPro" id="IPR012910">
    <property type="entry name" value="Plug_dom"/>
</dbReference>
<dbReference type="GO" id="GO:0009279">
    <property type="term" value="C:cell outer membrane"/>
    <property type="evidence" value="ECO:0007669"/>
    <property type="project" value="UniProtKB-SubCell"/>
</dbReference>
<dbReference type="PANTHER" id="PTHR47234">
    <property type="match status" value="1"/>
</dbReference>
<evidence type="ECO:0000313" key="13">
    <source>
        <dbReference type="EMBL" id="MBB5206884.1"/>
    </source>
</evidence>
<feature type="domain" description="TonB-dependent receptor plug" evidence="12">
    <location>
        <begin position="53"/>
        <end position="165"/>
    </location>
</feature>
<dbReference type="RefSeq" id="WP_183959276.1">
    <property type="nucleotide sequence ID" value="NZ_JACHHP010000001.1"/>
</dbReference>
<keyword evidence="13" id="KW-0675">Receptor</keyword>
<keyword evidence="4 8" id="KW-0812">Transmembrane</keyword>
<keyword evidence="10" id="KW-0732">Signal</keyword>
<dbReference type="PROSITE" id="PS52016">
    <property type="entry name" value="TONB_DEPENDENT_REC_3"/>
    <property type="match status" value="1"/>
</dbReference>
<dbReference type="EMBL" id="JACHHP010000001">
    <property type="protein sequence ID" value="MBB5206884.1"/>
    <property type="molecule type" value="Genomic_DNA"/>
</dbReference>
<evidence type="ECO:0000259" key="11">
    <source>
        <dbReference type="Pfam" id="PF00593"/>
    </source>
</evidence>
<proteinExistence type="inferred from homology"/>
<protein>
    <submittedName>
        <fullName evidence="13">Iron complex outermembrane receptor protein</fullName>
    </submittedName>
</protein>
<reference evidence="13 14" key="1">
    <citation type="submission" date="2020-08" db="EMBL/GenBank/DDBJ databases">
        <title>Genomic Encyclopedia of Type Strains, Phase IV (KMG-IV): sequencing the most valuable type-strain genomes for metagenomic binning, comparative biology and taxonomic classification.</title>
        <authorList>
            <person name="Goeker M."/>
        </authorList>
    </citation>
    <scope>NUCLEOTIDE SEQUENCE [LARGE SCALE GENOMIC DNA]</scope>
    <source>
        <strain evidence="13 14">DSM 24163</strain>
    </source>
</reference>
<dbReference type="InterPro" id="IPR039426">
    <property type="entry name" value="TonB-dep_rcpt-like"/>
</dbReference>
<organism evidence="13 14">
    <name type="scientific">Chiayiivirga flava</name>
    <dbReference type="NCBI Taxonomy" id="659595"/>
    <lineage>
        <taxon>Bacteria</taxon>
        <taxon>Pseudomonadati</taxon>
        <taxon>Pseudomonadota</taxon>
        <taxon>Gammaproteobacteria</taxon>
        <taxon>Lysobacterales</taxon>
        <taxon>Lysobacteraceae</taxon>
        <taxon>Chiayiivirga</taxon>
    </lineage>
</organism>